<evidence type="ECO:0000313" key="2">
    <source>
        <dbReference type="EMBL" id="GIY85007.1"/>
    </source>
</evidence>
<evidence type="ECO:0000256" key="1">
    <source>
        <dbReference type="SAM" id="MobiDB-lite"/>
    </source>
</evidence>
<comment type="caution">
    <text evidence="2">The sequence shown here is derived from an EMBL/GenBank/DDBJ whole genome shotgun (WGS) entry which is preliminary data.</text>
</comment>
<feature type="compositionally biased region" description="Polar residues" evidence="1">
    <location>
        <begin position="18"/>
        <end position="39"/>
    </location>
</feature>
<evidence type="ECO:0000313" key="3">
    <source>
        <dbReference type="Proteomes" id="UP001054945"/>
    </source>
</evidence>
<protein>
    <submittedName>
        <fullName evidence="2">Uncharacterized protein</fullName>
    </submittedName>
</protein>
<proteinExistence type="predicted"/>
<accession>A0AAV4WR06</accession>
<feature type="compositionally biased region" description="Basic residues" evidence="1">
    <location>
        <begin position="1"/>
        <end position="13"/>
    </location>
</feature>
<name>A0AAV4WR06_CAEEX</name>
<gene>
    <name evidence="2" type="ORF">CEXT_48131</name>
</gene>
<feature type="compositionally biased region" description="Basic and acidic residues" evidence="1">
    <location>
        <begin position="66"/>
        <end position="90"/>
    </location>
</feature>
<sequence length="98" mass="11224">MKGQVKKKGKSVRVQHGAVSSQAWTHLSRSTTQTQSSAKRASRQFSRGRARDTEIIGKHLKRLKHFDCTSKEKEEPIKFKNPPIKEEATPKKKKNLQK</sequence>
<keyword evidence="3" id="KW-1185">Reference proteome</keyword>
<feature type="region of interest" description="Disordered" evidence="1">
    <location>
        <begin position="66"/>
        <end position="98"/>
    </location>
</feature>
<organism evidence="2 3">
    <name type="scientific">Caerostris extrusa</name>
    <name type="common">Bark spider</name>
    <name type="synonym">Caerostris bankana</name>
    <dbReference type="NCBI Taxonomy" id="172846"/>
    <lineage>
        <taxon>Eukaryota</taxon>
        <taxon>Metazoa</taxon>
        <taxon>Ecdysozoa</taxon>
        <taxon>Arthropoda</taxon>
        <taxon>Chelicerata</taxon>
        <taxon>Arachnida</taxon>
        <taxon>Araneae</taxon>
        <taxon>Araneomorphae</taxon>
        <taxon>Entelegynae</taxon>
        <taxon>Araneoidea</taxon>
        <taxon>Araneidae</taxon>
        <taxon>Caerostris</taxon>
    </lineage>
</organism>
<feature type="region of interest" description="Disordered" evidence="1">
    <location>
        <begin position="1"/>
        <end position="53"/>
    </location>
</feature>
<dbReference type="EMBL" id="BPLR01016604">
    <property type="protein sequence ID" value="GIY85007.1"/>
    <property type="molecule type" value="Genomic_DNA"/>
</dbReference>
<dbReference type="Proteomes" id="UP001054945">
    <property type="component" value="Unassembled WGS sequence"/>
</dbReference>
<reference evidence="2 3" key="1">
    <citation type="submission" date="2021-06" db="EMBL/GenBank/DDBJ databases">
        <title>Caerostris extrusa draft genome.</title>
        <authorList>
            <person name="Kono N."/>
            <person name="Arakawa K."/>
        </authorList>
    </citation>
    <scope>NUCLEOTIDE SEQUENCE [LARGE SCALE GENOMIC DNA]</scope>
</reference>
<dbReference type="AlphaFoldDB" id="A0AAV4WR06"/>